<dbReference type="GO" id="GO:0005737">
    <property type="term" value="C:cytoplasm"/>
    <property type="evidence" value="ECO:0000318"/>
    <property type="project" value="GO_Central"/>
</dbReference>
<dbReference type="Gramene" id="ERN01452">
    <property type="protein sequence ID" value="ERN01452"/>
    <property type="gene ID" value="AMTR_s00002p00267720"/>
</dbReference>
<dbReference type="GO" id="GO:0061630">
    <property type="term" value="F:ubiquitin protein ligase activity"/>
    <property type="evidence" value="ECO:0000318"/>
    <property type="project" value="GO_Central"/>
</dbReference>
<dbReference type="EMBL" id="KI394767">
    <property type="protein sequence ID" value="ERN01452.1"/>
    <property type="molecule type" value="Genomic_DNA"/>
</dbReference>
<gene>
    <name evidence="1" type="ORF">AMTR_s00002p00267720</name>
</gene>
<protein>
    <submittedName>
        <fullName evidence="1">Uncharacterized protein</fullName>
    </submittedName>
</protein>
<reference evidence="2" key="1">
    <citation type="journal article" date="2013" name="Science">
        <title>The Amborella genome and the evolution of flowering plants.</title>
        <authorList>
            <consortium name="Amborella Genome Project"/>
        </authorList>
    </citation>
    <scope>NUCLEOTIDE SEQUENCE [LARGE SCALE GENOMIC DNA]</scope>
</reference>
<sequence>MDYFRTNSLNGFCMGKLESERVRLHSPIVDPEGPIKGSIIFENGLSQRITFTSLLPTQQDNKRITIITSTQWLNTRPITYHFLKDRFHRMDVAYQIINHVIDYLTNKFWEKLEVINREPMAPQEPLVVKLWMEIVREVEDIVEDEAPSFVSRYAVESFERVDIEEDEEVISIICICEMDSRTVDARTMPCSHRCHGECILT</sequence>
<dbReference type="AlphaFoldDB" id="W1NUZ4"/>
<accession>W1NUZ4</accession>
<proteinExistence type="predicted"/>
<dbReference type="HOGENOM" id="CLU_100367_0_0_1"/>
<evidence type="ECO:0000313" key="1">
    <source>
        <dbReference type="EMBL" id="ERN01452.1"/>
    </source>
</evidence>
<evidence type="ECO:0000313" key="2">
    <source>
        <dbReference type="Proteomes" id="UP000017836"/>
    </source>
</evidence>
<organism evidence="1 2">
    <name type="scientific">Amborella trichopoda</name>
    <dbReference type="NCBI Taxonomy" id="13333"/>
    <lineage>
        <taxon>Eukaryota</taxon>
        <taxon>Viridiplantae</taxon>
        <taxon>Streptophyta</taxon>
        <taxon>Embryophyta</taxon>
        <taxon>Tracheophyta</taxon>
        <taxon>Spermatophyta</taxon>
        <taxon>Magnoliopsida</taxon>
        <taxon>Amborellales</taxon>
        <taxon>Amborellaceae</taxon>
        <taxon>Amborella</taxon>
    </lineage>
</organism>
<keyword evidence="2" id="KW-1185">Reference proteome</keyword>
<dbReference type="GO" id="GO:0016567">
    <property type="term" value="P:protein ubiquitination"/>
    <property type="evidence" value="ECO:0000318"/>
    <property type="project" value="GO_Central"/>
</dbReference>
<dbReference type="Proteomes" id="UP000017836">
    <property type="component" value="Unassembled WGS sequence"/>
</dbReference>
<name>W1NUZ4_AMBTC</name>